<evidence type="ECO:0000313" key="9">
    <source>
        <dbReference type="EMBL" id="CAD2217506.1"/>
    </source>
</evidence>
<keyword evidence="8" id="KW-0472">Membrane</keyword>
<evidence type="ECO:0000256" key="8">
    <source>
        <dbReference type="ARBA" id="ARBA00023136"/>
    </source>
</evidence>
<dbReference type="InterPro" id="IPR045299">
    <property type="entry name" value="Complex1_LYR_NDUFA6_LYRM6"/>
</dbReference>
<keyword evidence="6" id="KW-0249">Electron transport</keyword>
<dbReference type="InterPro" id="IPR016488">
    <property type="entry name" value="NADH_Ub_cplx-1_asu_su-6"/>
</dbReference>
<keyword evidence="10" id="KW-1185">Reference proteome</keyword>
<comment type="similarity">
    <text evidence="2">Belongs to the complex I LYR family.</text>
</comment>
<organism evidence="9 10">
    <name type="scientific">Angomonas deanei</name>
    <dbReference type="NCBI Taxonomy" id="59799"/>
    <lineage>
        <taxon>Eukaryota</taxon>
        <taxon>Discoba</taxon>
        <taxon>Euglenozoa</taxon>
        <taxon>Kinetoplastea</taxon>
        <taxon>Metakinetoplastina</taxon>
        <taxon>Trypanosomatida</taxon>
        <taxon>Trypanosomatidae</taxon>
        <taxon>Strigomonadinae</taxon>
        <taxon>Angomonas</taxon>
    </lineage>
</organism>
<evidence type="ECO:0000256" key="4">
    <source>
        <dbReference type="ARBA" id="ARBA00022660"/>
    </source>
</evidence>
<evidence type="ECO:0000313" key="10">
    <source>
        <dbReference type="Proteomes" id="UP000515908"/>
    </source>
</evidence>
<dbReference type="VEuPathDB" id="TriTrypDB:ADEAN_000498400"/>
<dbReference type="GO" id="GO:0005743">
    <property type="term" value="C:mitochondrial inner membrane"/>
    <property type="evidence" value="ECO:0007669"/>
    <property type="project" value="UniProtKB-SubCell"/>
</dbReference>
<comment type="subcellular location">
    <subcellularLocation>
        <location evidence="1">Mitochondrion inner membrane</location>
        <topology evidence="1">Peripheral membrane protein</topology>
        <orientation evidence="1">Matrix side</orientation>
    </subcellularLocation>
</comment>
<dbReference type="GO" id="GO:0045271">
    <property type="term" value="C:respiratory chain complex I"/>
    <property type="evidence" value="ECO:0007669"/>
    <property type="project" value="InterPro"/>
</dbReference>
<dbReference type="CDD" id="cd20266">
    <property type="entry name" value="Complex1_LYR_NDUFA6_LYRM6"/>
    <property type="match status" value="1"/>
</dbReference>
<keyword evidence="5" id="KW-0999">Mitochondrion inner membrane</keyword>
<protein>
    <submittedName>
        <fullName evidence="9">Complex 1 protein (LYR family), putative</fullName>
    </submittedName>
</protein>
<proteinExistence type="inferred from homology"/>
<sequence>MLRRNFCAPKGLFFRSFSSGTSVGTFNYPTQGDGTPSRKILEGEKDFSGPVRFATGKDNKPGVYAERPEETYFEKEFPNKVGEIGAKRVHSENEPISRSDNVKSPEFNTSLGKFEQVPYFAGGPGALRYHGYKRSSEPGETVEAKDVLPGLAFDNHHPSYDYGTVTGKREGNTTLLDGTATVWELRSSMFSLYRTILKSLPLIKHYYWLLKPLPDMKAKVRLRFLQNQYVKDPDAIRHLLFNGWMEFQEAVLFRRSRASIEKYFEHESLDHLIGVYTKEEGQRNDERAFWNGEEQRREGPHNGHWSWLGQECEKEFVKIADRVPTSWTTSKGFFEKMQPDGTNYWEKNLDYEGWYIKNVDPDRENARMEVQGWVESGYNQPKHYASKNRRGYRRMVKDIETLMETSMEDLYTHNREQLFQYLVRENHPESNRISAEKTLARQDDDFYSTRFEEYEKYLKQTMREMPNPRLWKTDAFYFRLRYLLAPLEYNWAKVPIGLEQDKLFNEWISDNANYAIYNSQAFNKIRSDKTKNPMARTWADFYSAFDPDVPETRNLPWFHAEFDYDRRHKWDERCMRMKRWVQSGTIDGKLPYFDSVIAEWEQYVNRPERFRAPDSAERRYAAPRMVQLYRSFNRLMDVALAEQLRAALKENVSGKSAEEVQKLIDSADLSNFVFRVPVLIYPDNAEQPKLGLCGSKVSDTA</sequence>
<evidence type="ECO:0000256" key="3">
    <source>
        <dbReference type="ARBA" id="ARBA00022448"/>
    </source>
</evidence>
<keyword evidence="7" id="KW-0496">Mitochondrion</keyword>
<dbReference type="GO" id="GO:0006979">
    <property type="term" value="P:response to oxidative stress"/>
    <property type="evidence" value="ECO:0007669"/>
    <property type="project" value="TreeGrafter"/>
</dbReference>
<reference evidence="9 10" key="1">
    <citation type="submission" date="2020-08" db="EMBL/GenBank/DDBJ databases">
        <authorList>
            <person name="Newling K."/>
            <person name="Davey J."/>
            <person name="Forrester S."/>
        </authorList>
    </citation>
    <scope>NUCLEOTIDE SEQUENCE [LARGE SCALE GENOMIC DNA]</scope>
    <source>
        <strain evidence="10">Crithidia deanei Carvalho (ATCC PRA-265)</strain>
    </source>
</reference>
<accession>A0A7G2CCG9</accession>
<dbReference type="Proteomes" id="UP000515908">
    <property type="component" value="Chromosome 09"/>
</dbReference>
<dbReference type="PANTHER" id="PTHR12964:SF0">
    <property type="entry name" value="NADH DEHYDROGENASE [UBIQUINONE] 1 ALPHA SUBCOMPLEX SUBUNIT 6"/>
    <property type="match status" value="1"/>
</dbReference>
<name>A0A7G2CCG9_9TRYP</name>
<evidence type="ECO:0000256" key="1">
    <source>
        <dbReference type="ARBA" id="ARBA00004443"/>
    </source>
</evidence>
<dbReference type="AlphaFoldDB" id="A0A7G2CCG9"/>
<dbReference type="PANTHER" id="PTHR12964">
    <property type="entry name" value="NADH-UBIQUINONE OXIDOREDUCTASE B14 SUBUNIT"/>
    <property type="match status" value="1"/>
</dbReference>
<keyword evidence="4" id="KW-0679">Respiratory chain</keyword>
<evidence type="ECO:0000256" key="6">
    <source>
        <dbReference type="ARBA" id="ARBA00022982"/>
    </source>
</evidence>
<evidence type="ECO:0000256" key="2">
    <source>
        <dbReference type="ARBA" id="ARBA00009508"/>
    </source>
</evidence>
<dbReference type="EMBL" id="LR877153">
    <property type="protein sequence ID" value="CAD2217506.1"/>
    <property type="molecule type" value="Genomic_DNA"/>
</dbReference>
<gene>
    <name evidence="9" type="ORF">ADEAN_000498400</name>
</gene>
<evidence type="ECO:0000256" key="7">
    <source>
        <dbReference type="ARBA" id="ARBA00023128"/>
    </source>
</evidence>
<keyword evidence="3" id="KW-0813">Transport</keyword>
<evidence type="ECO:0000256" key="5">
    <source>
        <dbReference type="ARBA" id="ARBA00022792"/>
    </source>
</evidence>